<gene>
    <name evidence="2" type="ORF">CCMP2556_LOCUS38120</name>
</gene>
<feature type="chain" id="PRO_5046295383" evidence="1">
    <location>
        <begin position="16"/>
        <end position="279"/>
    </location>
</feature>
<feature type="signal peptide" evidence="1">
    <location>
        <begin position="1"/>
        <end position="15"/>
    </location>
</feature>
<accession>A0ABP0PP58</accession>
<dbReference type="EMBL" id="CAXAMN010023373">
    <property type="protein sequence ID" value="CAK9077332.1"/>
    <property type="molecule type" value="Genomic_DNA"/>
</dbReference>
<comment type="caution">
    <text evidence="2">The sequence shown here is derived from an EMBL/GenBank/DDBJ whole genome shotgun (WGS) entry which is preliminary data.</text>
</comment>
<dbReference type="Proteomes" id="UP001642484">
    <property type="component" value="Unassembled WGS sequence"/>
</dbReference>
<evidence type="ECO:0000313" key="2">
    <source>
        <dbReference type="EMBL" id="CAK9077332.1"/>
    </source>
</evidence>
<name>A0ABP0PP58_9DINO</name>
<evidence type="ECO:0000313" key="3">
    <source>
        <dbReference type="Proteomes" id="UP001642484"/>
    </source>
</evidence>
<organism evidence="2 3">
    <name type="scientific">Durusdinium trenchii</name>
    <dbReference type="NCBI Taxonomy" id="1381693"/>
    <lineage>
        <taxon>Eukaryota</taxon>
        <taxon>Sar</taxon>
        <taxon>Alveolata</taxon>
        <taxon>Dinophyceae</taxon>
        <taxon>Suessiales</taxon>
        <taxon>Symbiodiniaceae</taxon>
        <taxon>Durusdinium</taxon>
    </lineage>
</organism>
<keyword evidence="1" id="KW-0732">Signal</keyword>
<reference evidence="2 3" key="1">
    <citation type="submission" date="2024-02" db="EMBL/GenBank/DDBJ databases">
        <authorList>
            <person name="Chen Y."/>
            <person name="Shah S."/>
            <person name="Dougan E. K."/>
            <person name="Thang M."/>
            <person name="Chan C."/>
        </authorList>
    </citation>
    <scope>NUCLEOTIDE SEQUENCE [LARGE SCALE GENOMIC DNA]</scope>
</reference>
<evidence type="ECO:0000256" key="1">
    <source>
        <dbReference type="SAM" id="SignalP"/>
    </source>
</evidence>
<sequence length="279" mass="31335">MWRLVWLLSCGLGGALRPAEPSRAGAALLTAGTASFPVPDGLLFDRLPMSQVEQALGRVAAHLKLIFLPELVTMMLFMLTLLCATACGKWLDEEPAEGPDGRRRRRRTFIIVEGNEVAYDSQVADFAIPVRRISSLSQLMQEYYRPERVDDLCHFVGEAQWPRCALAHCSDFQIPIWGCITTRRPPKAVLEEGKYSKSNEIHTHLGFLQVTPMASHVSKWHLIVWSEAVCTHGHHGNFPGCTCSVYFWGDTVTHTHTARWASAPQLKSPHPGSRRWRPQ</sequence>
<keyword evidence="3" id="KW-1185">Reference proteome</keyword>
<protein>
    <submittedName>
        <fullName evidence="2">Uncharacterized protein</fullName>
    </submittedName>
</protein>
<proteinExistence type="predicted"/>